<keyword evidence="4" id="KW-1185">Reference proteome</keyword>
<feature type="transmembrane region" description="Helical" evidence="1">
    <location>
        <begin position="54"/>
        <end position="72"/>
    </location>
</feature>
<sequence>MVLAATTAVVVALHRRLPDAGGAGSLVETFLPWTAVVLLGLGVLAVVRRTVVGGMAVLFGAGAWLWVCWPFTAATATGVPDLVVVQHNVSDTNADVRGTAEVLLDADPDVVTLVEVTPRLADAFTEALGESLPHHAVQGTVGVWSRTAVTDAEPVDLRPEGVDGSWDRGLRVRVRVAGLPELRVYAVHLPSVRPGAGGLDVEARDRSLRLLGDVLAADDAEHVVVGGDFNTVLADRAFAPVLDQVAAPAGSFDFTFPAVLPVVRIDHVLSRGVETTRVATLGRTSSDHRPVVADVSLTD</sequence>
<comment type="caution">
    <text evidence="3">The sequence shown here is derived from an EMBL/GenBank/DDBJ whole genome shotgun (WGS) entry which is preliminary data.</text>
</comment>
<evidence type="ECO:0000313" key="3">
    <source>
        <dbReference type="EMBL" id="GAA4734890.1"/>
    </source>
</evidence>
<feature type="transmembrane region" description="Helical" evidence="1">
    <location>
        <begin position="30"/>
        <end position="47"/>
    </location>
</feature>
<keyword evidence="3" id="KW-0540">Nuclease</keyword>
<accession>A0ABP8YMU8</accession>
<feature type="domain" description="Endonuclease/exonuclease/phosphatase" evidence="2">
    <location>
        <begin position="87"/>
        <end position="288"/>
    </location>
</feature>
<proteinExistence type="predicted"/>
<keyword evidence="1" id="KW-0812">Transmembrane</keyword>
<dbReference type="EMBL" id="BAABID010000017">
    <property type="protein sequence ID" value="GAA4734890.1"/>
    <property type="molecule type" value="Genomic_DNA"/>
</dbReference>
<keyword evidence="1" id="KW-1133">Transmembrane helix</keyword>
<dbReference type="Pfam" id="PF03372">
    <property type="entry name" value="Exo_endo_phos"/>
    <property type="match status" value="1"/>
</dbReference>
<dbReference type="Gene3D" id="3.60.10.10">
    <property type="entry name" value="Endonuclease/exonuclease/phosphatase"/>
    <property type="match status" value="1"/>
</dbReference>
<name>A0ABP8YMU8_9MICO</name>
<dbReference type="SUPFAM" id="SSF56219">
    <property type="entry name" value="DNase I-like"/>
    <property type="match status" value="1"/>
</dbReference>
<keyword evidence="3" id="KW-0378">Hydrolase</keyword>
<dbReference type="InterPro" id="IPR005135">
    <property type="entry name" value="Endo/exonuclease/phosphatase"/>
</dbReference>
<keyword evidence="3" id="KW-0255">Endonuclease</keyword>
<dbReference type="InterPro" id="IPR036691">
    <property type="entry name" value="Endo/exonu/phosph_ase_sf"/>
</dbReference>
<evidence type="ECO:0000313" key="4">
    <source>
        <dbReference type="Proteomes" id="UP001500956"/>
    </source>
</evidence>
<keyword evidence="1" id="KW-0472">Membrane</keyword>
<dbReference type="RefSeq" id="WP_172153116.1">
    <property type="nucleotide sequence ID" value="NZ_BAABID010000017.1"/>
</dbReference>
<evidence type="ECO:0000259" key="2">
    <source>
        <dbReference type="Pfam" id="PF03372"/>
    </source>
</evidence>
<gene>
    <name evidence="3" type="ORF">GCM10023216_29490</name>
</gene>
<protein>
    <submittedName>
        <fullName evidence="3">Endonuclease/exonuclease/phosphatase family protein</fullName>
    </submittedName>
</protein>
<dbReference type="GO" id="GO:0004519">
    <property type="term" value="F:endonuclease activity"/>
    <property type="evidence" value="ECO:0007669"/>
    <property type="project" value="UniProtKB-KW"/>
</dbReference>
<evidence type="ECO:0000256" key="1">
    <source>
        <dbReference type="SAM" id="Phobius"/>
    </source>
</evidence>
<reference evidence="4" key="1">
    <citation type="journal article" date="2019" name="Int. J. Syst. Evol. Microbiol.">
        <title>The Global Catalogue of Microorganisms (GCM) 10K type strain sequencing project: providing services to taxonomists for standard genome sequencing and annotation.</title>
        <authorList>
            <consortium name="The Broad Institute Genomics Platform"/>
            <consortium name="The Broad Institute Genome Sequencing Center for Infectious Disease"/>
            <person name="Wu L."/>
            <person name="Ma J."/>
        </authorList>
    </citation>
    <scope>NUCLEOTIDE SEQUENCE [LARGE SCALE GENOMIC DNA]</scope>
    <source>
        <strain evidence="4">JCM 18063</strain>
    </source>
</reference>
<dbReference type="Proteomes" id="UP001500956">
    <property type="component" value="Unassembled WGS sequence"/>
</dbReference>
<organism evidence="3 4">
    <name type="scientific">Isoptericola chiayiensis</name>
    <dbReference type="NCBI Taxonomy" id="579446"/>
    <lineage>
        <taxon>Bacteria</taxon>
        <taxon>Bacillati</taxon>
        <taxon>Actinomycetota</taxon>
        <taxon>Actinomycetes</taxon>
        <taxon>Micrococcales</taxon>
        <taxon>Promicromonosporaceae</taxon>
        <taxon>Isoptericola</taxon>
    </lineage>
</organism>